<comment type="caution">
    <text evidence="2">The sequence shown here is derived from an EMBL/GenBank/DDBJ whole genome shotgun (WGS) entry which is preliminary data.</text>
</comment>
<dbReference type="PANTHER" id="PTHR37426">
    <property type="entry name" value="RIBOSOMAL RNA LARGE SUBUNIT METHYLTRANSFERASE J"/>
    <property type="match status" value="1"/>
</dbReference>
<feature type="binding site" evidence="1">
    <location>
        <position position="98"/>
    </location>
    <ligand>
        <name>S-adenosyl-L-methionine</name>
        <dbReference type="ChEBI" id="CHEBI:59789"/>
    </ligand>
</feature>
<dbReference type="EMBL" id="JAULRT010000032">
    <property type="protein sequence ID" value="MDO3380857.1"/>
    <property type="molecule type" value="Genomic_DNA"/>
</dbReference>
<feature type="site" description="Interaction with substrate rRNA" evidence="1">
    <location>
        <position position="4"/>
    </location>
</feature>
<evidence type="ECO:0000313" key="3">
    <source>
        <dbReference type="Proteomes" id="UP001168380"/>
    </source>
</evidence>
<comment type="subunit">
    <text evidence="1">Monomer.</text>
</comment>
<organism evidence="2 3">
    <name type="scientific">Gilvimarinus algae</name>
    <dbReference type="NCBI Taxonomy" id="3058037"/>
    <lineage>
        <taxon>Bacteria</taxon>
        <taxon>Pseudomonadati</taxon>
        <taxon>Pseudomonadota</taxon>
        <taxon>Gammaproteobacteria</taxon>
        <taxon>Cellvibrionales</taxon>
        <taxon>Cellvibrionaceae</taxon>
        <taxon>Gilvimarinus</taxon>
    </lineage>
</organism>
<dbReference type="PANTHER" id="PTHR37426:SF1">
    <property type="entry name" value="RIBOSOMAL RNA LARGE SUBUNIT METHYLTRANSFERASE J"/>
    <property type="match status" value="1"/>
</dbReference>
<dbReference type="HAMAP" id="MF_00934">
    <property type="entry name" value="23SrRNA_methyltr_J"/>
    <property type="match status" value="1"/>
</dbReference>
<comment type="catalytic activity">
    <reaction evidence="1">
        <text>adenosine(2030) in 23S rRNA + S-adenosyl-L-methionine = N(6)-methyladenosine(2030) in 23S rRNA + S-adenosyl-L-homocysteine + H(+)</text>
        <dbReference type="Rhea" id="RHEA:43736"/>
        <dbReference type="Rhea" id="RHEA-COMP:10668"/>
        <dbReference type="Rhea" id="RHEA-COMP:10669"/>
        <dbReference type="ChEBI" id="CHEBI:15378"/>
        <dbReference type="ChEBI" id="CHEBI:57856"/>
        <dbReference type="ChEBI" id="CHEBI:59789"/>
        <dbReference type="ChEBI" id="CHEBI:74411"/>
        <dbReference type="ChEBI" id="CHEBI:74449"/>
        <dbReference type="EC" id="2.1.1.266"/>
    </reaction>
</comment>
<keyword evidence="1" id="KW-0949">S-adenosyl-L-methionine</keyword>
<feature type="binding site" evidence="1">
    <location>
        <position position="19"/>
    </location>
    <ligand>
        <name>S-adenosyl-L-methionine</name>
        <dbReference type="ChEBI" id="CHEBI:59789"/>
    </ligand>
</feature>
<dbReference type="Pfam" id="PF04378">
    <property type="entry name" value="RsmJ"/>
    <property type="match status" value="1"/>
</dbReference>
<feature type="active site" description="Proton acceptor" evidence="1">
    <location>
        <position position="162"/>
    </location>
</feature>
<dbReference type="SUPFAM" id="SSF53335">
    <property type="entry name" value="S-adenosyl-L-methionine-dependent methyltransferases"/>
    <property type="match status" value="1"/>
</dbReference>
<feature type="binding site" evidence="1">
    <location>
        <position position="116"/>
    </location>
    <ligand>
        <name>S-adenosyl-L-methionine</name>
        <dbReference type="ChEBI" id="CHEBI:59789"/>
    </ligand>
</feature>
<gene>
    <name evidence="1 2" type="primary">rlmJ</name>
    <name evidence="2" type="ORF">QWI16_01645</name>
</gene>
<dbReference type="InterPro" id="IPR007473">
    <property type="entry name" value="RlmJ"/>
</dbReference>
<keyword evidence="1" id="KW-0808">Transferase</keyword>
<keyword evidence="1" id="KW-0698">rRNA processing</keyword>
<reference evidence="2" key="1">
    <citation type="submission" date="2023-07" db="EMBL/GenBank/DDBJ databases">
        <title>Gilvimarinus algae sp. nov., isolated from the surface of Kelp.</title>
        <authorList>
            <person name="Sun Y.Y."/>
            <person name="Gong Y."/>
            <person name="Du Z.J."/>
        </authorList>
    </citation>
    <scope>NUCLEOTIDE SEQUENCE</scope>
    <source>
        <strain evidence="2">SDUM040014</strain>
    </source>
</reference>
<proteinExistence type="inferred from homology"/>
<accession>A0ABT8T9Q2</accession>
<evidence type="ECO:0000313" key="2">
    <source>
        <dbReference type="EMBL" id="MDO3380857.1"/>
    </source>
</evidence>
<keyword evidence="1" id="KW-0694">RNA-binding</keyword>
<name>A0ABT8T9Q2_9GAMM</name>
<dbReference type="InterPro" id="IPR029063">
    <property type="entry name" value="SAM-dependent_MTases_sf"/>
</dbReference>
<protein>
    <recommendedName>
        <fullName evidence="1">Ribosomal RNA large subunit methyltransferase J</fullName>
        <ecNumber evidence="1">2.1.1.266</ecNumber>
    </recommendedName>
    <alternativeName>
        <fullName evidence="1">23S rRNA (adenine(2030)-N6)-methyltransferase</fullName>
    </alternativeName>
    <alternativeName>
        <fullName evidence="1">23S rRNA m6A2030 methyltransferase</fullName>
    </alternativeName>
</protein>
<keyword evidence="1" id="KW-0489">Methyltransferase</keyword>
<dbReference type="EC" id="2.1.1.266" evidence="1"/>
<feature type="binding site" evidence="1">
    <location>
        <begin position="141"/>
        <end position="142"/>
    </location>
    <ligand>
        <name>S-adenosyl-L-methionine</name>
        <dbReference type="ChEBI" id="CHEBI:59789"/>
    </ligand>
</feature>
<dbReference type="Proteomes" id="UP001168380">
    <property type="component" value="Unassembled WGS sequence"/>
</dbReference>
<dbReference type="Gene3D" id="3.40.50.150">
    <property type="entry name" value="Vaccinia Virus protein VP39"/>
    <property type="match status" value="1"/>
</dbReference>
<dbReference type="RefSeq" id="WP_302710980.1">
    <property type="nucleotide sequence ID" value="NZ_JAULRT010000032.1"/>
</dbReference>
<comment type="function">
    <text evidence="1">Specifically methylates the adenine in position 2030 of 23S rRNA.</text>
</comment>
<evidence type="ECO:0000256" key="1">
    <source>
        <dbReference type="HAMAP-Rule" id="MF_00934"/>
    </source>
</evidence>
<feature type="binding site" evidence="1">
    <location>
        <position position="42"/>
    </location>
    <ligand>
        <name>S-adenosyl-L-methionine</name>
        <dbReference type="ChEBI" id="CHEBI:59789"/>
    </ligand>
</feature>
<sequence>MLSYRHAYHAGNHADVLKHCVWLCCLEYLQRKETGLRIIDTHSGAGLYSLTAEREKNREFDTGIGKIYNQPNLPEPLAHYLASVRESNRKTLALYPGSPLLTSHRLRPQDELWLHELHGADHALLRKNLQGKKRVYVKCEDGFAGLRALVPPPTRRALVLIDPSYEIKSDYQKVAEALTQASRRFASGCYLLWYPVVDRARIDTLEKQLRQSGIGGIQLFELGVRPDSPGHGMTASGMIVVNPPWTLWSQMEETLPWLAAELGENGQGYYRQETISE</sequence>
<feature type="binding site" evidence="1">
    <location>
        <position position="162"/>
    </location>
    <ligand>
        <name>S-adenosyl-L-methionine</name>
        <dbReference type="ChEBI" id="CHEBI:59789"/>
    </ligand>
</feature>
<comment type="similarity">
    <text evidence="1">Belongs to the RlmJ family.</text>
</comment>
<keyword evidence="3" id="KW-1185">Reference proteome</keyword>